<dbReference type="OMA" id="MEDWRFR"/>
<name>A0A194S8J3_RHOGW</name>
<dbReference type="SMART" id="SM00448">
    <property type="entry name" value="REC"/>
    <property type="match status" value="1"/>
</dbReference>
<dbReference type="Gene3D" id="3.30.450.40">
    <property type="match status" value="1"/>
</dbReference>
<feature type="compositionally biased region" description="Low complexity" evidence="7">
    <location>
        <begin position="15"/>
        <end position="29"/>
    </location>
</feature>
<dbReference type="Pfam" id="PF00072">
    <property type="entry name" value="Response_reg"/>
    <property type="match status" value="1"/>
</dbReference>
<dbReference type="SMART" id="SM00387">
    <property type="entry name" value="HATPase_c"/>
    <property type="match status" value="1"/>
</dbReference>
<dbReference type="PANTHER" id="PTHR43047:SF72">
    <property type="entry name" value="OSMOSENSING HISTIDINE PROTEIN KINASE SLN1"/>
    <property type="match status" value="1"/>
</dbReference>
<evidence type="ECO:0000256" key="5">
    <source>
        <dbReference type="ARBA" id="ARBA00022777"/>
    </source>
</evidence>
<sequence length="1051" mass="113177">MAPPLFVAIAPPSPSASFAAASSSSSHDAAPPPKPDSPPWAALVHRYDDGSCATDMEAAPVERPRDFVFSGGESSASSSPPPTLPRDGADVDFARAFYRREGYLPALRSPREQERRRVLRRYSLYEVGRIPAIDELASLARDVFDVDAVVINVVLDDRVLLVSTSGWDDNERDPSAPQAVVPLSASFCPHGMAKPRSAGCFQIPNTAQDWRFRRSPLVQEGDGRIQFFASSNIYLPSTSIEPVPAEADVDALPVGSLCLIHETPRPKLTDRQERMLKQFADMAAKEFELAFEQQRRRATDGQQDYLRDVLNSLIVWPSRNLVSSATTLPCNFSGTAAELHRWTGSDFAFVLDLRGFNHSATDLTPPPSPTSTSSQFGKSRPASAQSGRPTPPASPNALTGRDEYLQKRKASAPHRRDAKLHGPGFVSIMDAECGQSDAATASRKKDWEAVVNSGSGVNSIAQALADWHKTGQISFSAPLPTSDNPNPTLNTPLAGILTPDVRAVVAVPVFDHEGEPAIYVVVGSRKQHFQYEATDQRFVQSVGALLVAGMLQERILAADKAKQAFLSQVSHELRTPMFAIGSQLELIRTMTEPSALASIDPLLEVAEICLQSLREVLDDTLDVSKLNNGDQVSASLTEVDLESLVIDVVKSCWHKAKRLAAMRAGDEGQSNSSAVEKVDVMLRTSLPSGVKAKVDIGGLKRVLINLFGNALKFTSTGSITLVVAPEGIPCTDGARRIRFEVEDTGKGMSQEFLRDHLFVAFRQEDSFTNGAGLGVSIAESIVKRMGGTLRYKSAPGVGTTATVVVPLEGVTGTGSIQGLPKPVTRNLSEELASLFDPQSRTPSSSAEPEDRPSVADASKLVEDDERTGSLAQGAKKTLVSGLPADKPADSSAAQQAPSPARVLIVDDNPIARRILVTFLKTKKVTFAEASGGAQAIERFKEFRPNLVWCDIQMPEVDGIQATREMREYERQEDLSPARIVAISGLDSTLGDHPAVMTSGQINHWLVKSGSSLRALAADLADYTKKLVESKDDDDGTAGHESANVNGGSTDH</sequence>
<evidence type="ECO:0000256" key="2">
    <source>
        <dbReference type="ARBA" id="ARBA00012438"/>
    </source>
</evidence>
<protein>
    <recommendedName>
        <fullName evidence="2">histidine kinase</fullName>
        <ecNumber evidence="2">2.7.13.3</ecNumber>
    </recommendedName>
</protein>
<dbReference type="InterPro" id="IPR003594">
    <property type="entry name" value="HATPase_dom"/>
</dbReference>
<dbReference type="GO" id="GO:0000155">
    <property type="term" value="F:phosphorelay sensor kinase activity"/>
    <property type="evidence" value="ECO:0007669"/>
    <property type="project" value="InterPro"/>
</dbReference>
<dbReference type="GO" id="GO:0005886">
    <property type="term" value="C:plasma membrane"/>
    <property type="evidence" value="ECO:0007669"/>
    <property type="project" value="TreeGrafter"/>
</dbReference>
<feature type="domain" description="Histidine kinase" evidence="8">
    <location>
        <begin position="568"/>
        <end position="809"/>
    </location>
</feature>
<dbReference type="Gene3D" id="1.10.287.130">
    <property type="match status" value="1"/>
</dbReference>
<dbReference type="EMBL" id="KQ474075">
    <property type="protein sequence ID" value="KPV76795.1"/>
    <property type="molecule type" value="Genomic_DNA"/>
</dbReference>
<keyword evidence="11" id="KW-1185">Reference proteome</keyword>
<dbReference type="CDD" id="cd00082">
    <property type="entry name" value="HisKA"/>
    <property type="match status" value="1"/>
</dbReference>
<dbReference type="Gene3D" id="3.40.50.2300">
    <property type="match status" value="1"/>
</dbReference>
<dbReference type="Pfam" id="PF02518">
    <property type="entry name" value="HATPase_c"/>
    <property type="match status" value="1"/>
</dbReference>
<feature type="region of interest" description="Disordered" evidence="7">
    <location>
        <begin position="358"/>
        <end position="400"/>
    </location>
</feature>
<dbReference type="Proteomes" id="UP000053890">
    <property type="component" value="Unassembled WGS sequence"/>
</dbReference>
<dbReference type="InterPro" id="IPR011006">
    <property type="entry name" value="CheY-like_superfamily"/>
</dbReference>
<dbReference type="CDD" id="cd17546">
    <property type="entry name" value="REC_hyHK_CKI1_RcsC-like"/>
    <property type="match status" value="1"/>
</dbReference>
<dbReference type="InterPro" id="IPR036890">
    <property type="entry name" value="HATPase_C_sf"/>
</dbReference>
<evidence type="ECO:0000256" key="1">
    <source>
        <dbReference type="ARBA" id="ARBA00000085"/>
    </source>
</evidence>
<dbReference type="InterPro" id="IPR005467">
    <property type="entry name" value="His_kinase_dom"/>
</dbReference>
<evidence type="ECO:0000256" key="3">
    <source>
        <dbReference type="ARBA" id="ARBA00022553"/>
    </source>
</evidence>
<keyword evidence="4" id="KW-0808">Transferase</keyword>
<gene>
    <name evidence="10" type="ORF">RHOBADRAFT_51786</name>
</gene>
<dbReference type="PROSITE" id="PS50109">
    <property type="entry name" value="HIS_KIN"/>
    <property type="match status" value="1"/>
</dbReference>
<feature type="modified residue" description="4-aspartylphosphate" evidence="6">
    <location>
        <position position="950"/>
    </location>
</feature>
<dbReference type="SUPFAM" id="SSF55781">
    <property type="entry name" value="GAF domain-like"/>
    <property type="match status" value="1"/>
</dbReference>
<dbReference type="SUPFAM" id="SSF52172">
    <property type="entry name" value="CheY-like"/>
    <property type="match status" value="1"/>
</dbReference>
<dbReference type="InterPro" id="IPR003661">
    <property type="entry name" value="HisK_dim/P_dom"/>
</dbReference>
<dbReference type="RefSeq" id="XP_018272844.1">
    <property type="nucleotide sequence ID" value="XM_018416014.1"/>
</dbReference>
<feature type="compositionally biased region" description="Polar residues" evidence="7">
    <location>
        <begin position="836"/>
        <end position="846"/>
    </location>
</feature>
<dbReference type="OrthoDB" id="60033at2759"/>
<feature type="region of interest" description="Disordered" evidence="7">
    <location>
        <begin position="1029"/>
        <end position="1051"/>
    </location>
</feature>
<evidence type="ECO:0000256" key="7">
    <source>
        <dbReference type="SAM" id="MobiDB-lite"/>
    </source>
</evidence>
<dbReference type="SMART" id="SM00388">
    <property type="entry name" value="HisKA"/>
    <property type="match status" value="1"/>
</dbReference>
<evidence type="ECO:0000313" key="10">
    <source>
        <dbReference type="EMBL" id="KPV76795.1"/>
    </source>
</evidence>
<feature type="region of interest" description="Disordered" evidence="7">
    <location>
        <begin position="834"/>
        <end position="875"/>
    </location>
</feature>
<dbReference type="PRINTS" id="PR00344">
    <property type="entry name" value="BCTRLSENSOR"/>
</dbReference>
<organism evidence="10 11">
    <name type="scientific">Rhodotorula graminis (strain WP1)</name>
    <dbReference type="NCBI Taxonomy" id="578459"/>
    <lineage>
        <taxon>Eukaryota</taxon>
        <taxon>Fungi</taxon>
        <taxon>Dikarya</taxon>
        <taxon>Basidiomycota</taxon>
        <taxon>Pucciniomycotina</taxon>
        <taxon>Microbotryomycetes</taxon>
        <taxon>Sporidiobolales</taxon>
        <taxon>Sporidiobolaceae</taxon>
        <taxon>Rhodotorula</taxon>
    </lineage>
</organism>
<dbReference type="InterPro" id="IPR029016">
    <property type="entry name" value="GAF-like_dom_sf"/>
</dbReference>
<dbReference type="Gene3D" id="3.30.565.10">
    <property type="entry name" value="Histidine kinase-like ATPase, C-terminal domain"/>
    <property type="match status" value="1"/>
</dbReference>
<feature type="region of interest" description="Disordered" evidence="7">
    <location>
        <begin position="57"/>
        <end position="88"/>
    </location>
</feature>
<evidence type="ECO:0000313" key="11">
    <source>
        <dbReference type="Proteomes" id="UP000053890"/>
    </source>
</evidence>
<dbReference type="SUPFAM" id="SSF55874">
    <property type="entry name" value="ATPase domain of HSP90 chaperone/DNA topoisomerase II/histidine kinase"/>
    <property type="match status" value="1"/>
</dbReference>
<dbReference type="InterPro" id="IPR001789">
    <property type="entry name" value="Sig_transdc_resp-reg_receiver"/>
</dbReference>
<comment type="catalytic activity">
    <reaction evidence="1">
        <text>ATP + protein L-histidine = ADP + protein N-phospho-L-histidine.</text>
        <dbReference type="EC" id="2.7.13.3"/>
    </reaction>
</comment>
<reference evidence="10 11" key="1">
    <citation type="journal article" date="2015" name="Front. Microbiol.">
        <title>Genome sequence of the plant growth promoting endophytic yeast Rhodotorula graminis WP1.</title>
        <authorList>
            <person name="Firrincieli A."/>
            <person name="Otillar R."/>
            <person name="Salamov A."/>
            <person name="Schmutz J."/>
            <person name="Khan Z."/>
            <person name="Redman R.S."/>
            <person name="Fleck N.D."/>
            <person name="Lindquist E."/>
            <person name="Grigoriev I.V."/>
            <person name="Doty S.L."/>
        </authorList>
    </citation>
    <scope>NUCLEOTIDE SEQUENCE [LARGE SCALE GENOMIC DNA]</scope>
    <source>
        <strain evidence="10 11">WP1</strain>
    </source>
</reference>
<dbReference type="PANTHER" id="PTHR43047">
    <property type="entry name" value="TWO-COMPONENT HISTIDINE PROTEIN KINASE"/>
    <property type="match status" value="1"/>
</dbReference>
<keyword evidence="5" id="KW-0418">Kinase</keyword>
<evidence type="ECO:0000256" key="6">
    <source>
        <dbReference type="PROSITE-ProRule" id="PRU00169"/>
    </source>
</evidence>
<feature type="region of interest" description="Disordered" evidence="7">
    <location>
        <begin position="13"/>
        <end position="43"/>
    </location>
</feature>
<evidence type="ECO:0000256" key="4">
    <source>
        <dbReference type="ARBA" id="ARBA00022679"/>
    </source>
</evidence>
<evidence type="ECO:0000259" key="9">
    <source>
        <dbReference type="PROSITE" id="PS50110"/>
    </source>
</evidence>
<dbReference type="SUPFAM" id="SSF47384">
    <property type="entry name" value="Homodimeric domain of signal transducing histidine kinase"/>
    <property type="match status" value="1"/>
</dbReference>
<feature type="compositionally biased region" description="Polar residues" evidence="7">
    <location>
        <begin position="1042"/>
        <end position="1051"/>
    </location>
</feature>
<feature type="domain" description="Response regulatory" evidence="9">
    <location>
        <begin position="901"/>
        <end position="1022"/>
    </location>
</feature>
<dbReference type="GO" id="GO:0009927">
    <property type="term" value="F:histidine phosphotransfer kinase activity"/>
    <property type="evidence" value="ECO:0007669"/>
    <property type="project" value="TreeGrafter"/>
</dbReference>
<proteinExistence type="predicted"/>
<dbReference type="InterPro" id="IPR036097">
    <property type="entry name" value="HisK_dim/P_sf"/>
</dbReference>
<evidence type="ECO:0000259" key="8">
    <source>
        <dbReference type="PROSITE" id="PS50109"/>
    </source>
</evidence>
<dbReference type="PROSITE" id="PS50110">
    <property type="entry name" value="RESPONSE_REGULATORY"/>
    <property type="match status" value="1"/>
</dbReference>
<keyword evidence="3 6" id="KW-0597">Phosphoprotein</keyword>
<accession>A0A194S8J3</accession>
<dbReference type="STRING" id="578459.A0A194S8J3"/>
<dbReference type="EC" id="2.7.13.3" evidence="2"/>
<dbReference type="AlphaFoldDB" id="A0A194S8J3"/>
<dbReference type="InterPro" id="IPR004358">
    <property type="entry name" value="Sig_transdc_His_kin-like_C"/>
</dbReference>
<dbReference type="GeneID" id="28976462"/>
<dbReference type="Pfam" id="PF00512">
    <property type="entry name" value="HisKA"/>
    <property type="match status" value="1"/>
</dbReference>